<keyword evidence="1" id="KW-0472">Membrane</keyword>
<feature type="transmembrane region" description="Helical" evidence="1">
    <location>
        <begin position="160"/>
        <end position="178"/>
    </location>
</feature>
<keyword evidence="3" id="KW-1185">Reference proteome</keyword>
<dbReference type="Proteomes" id="UP000436181">
    <property type="component" value="Unassembled WGS sequence"/>
</dbReference>
<reference evidence="2 3" key="1">
    <citation type="submission" date="2019-10" db="EMBL/GenBank/DDBJ databases">
        <title>Corynebacterium sp novel species isolated from the respiratory tract of Marmot.</title>
        <authorList>
            <person name="Zhang G."/>
        </authorList>
    </citation>
    <scope>NUCLEOTIDE SEQUENCE [LARGE SCALE GENOMIC DNA]</scope>
    <source>
        <strain evidence="2 3">336</strain>
    </source>
</reference>
<name>A0ABQ6VDA7_9CORY</name>
<proteinExistence type="predicted"/>
<evidence type="ECO:0000256" key="1">
    <source>
        <dbReference type="SAM" id="Phobius"/>
    </source>
</evidence>
<accession>A0ABQ6VDA7</accession>
<dbReference type="EMBL" id="WBZJ01000002">
    <property type="protein sequence ID" value="KAB3520895.1"/>
    <property type="molecule type" value="Genomic_DNA"/>
</dbReference>
<evidence type="ECO:0000313" key="2">
    <source>
        <dbReference type="EMBL" id="KAB3520895.1"/>
    </source>
</evidence>
<protein>
    <submittedName>
        <fullName evidence="2">Uncharacterized protein</fullName>
    </submittedName>
</protein>
<keyword evidence="1" id="KW-1133">Transmembrane helix</keyword>
<dbReference type="RefSeq" id="WP_151844436.1">
    <property type="nucleotide sequence ID" value="NZ_WBZJ01000002.1"/>
</dbReference>
<sequence length="180" mass="19830">MNTDIRWTVPSDGHTFPIYAGPAQDMDRIAEFADERGVTNIRFGGDTWELSADNGPKASVVTGSGTWTATGDAETFAKSKQYVLHADRHTVTIIAESKSHFVLDIDGEKAGQFTSENRGLRNLHVEFEGPGEKLPLDVQVFISWVARRIMEVRTLNSTKALLIALLLCIPVIVAYWIGAI</sequence>
<organism evidence="2 3">
    <name type="scientific">Corynebacterium zhongnanshanii</name>
    <dbReference type="NCBI Taxonomy" id="2768834"/>
    <lineage>
        <taxon>Bacteria</taxon>
        <taxon>Bacillati</taxon>
        <taxon>Actinomycetota</taxon>
        <taxon>Actinomycetes</taxon>
        <taxon>Mycobacteriales</taxon>
        <taxon>Corynebacteriaceae</taxon>
        <taxon>Corynebacterium</taxon>
    </lineage>
</organism>
<evidence type="ECO:0000313" key="3">
    <source>
        <dbReference type="Proteomes" id="UP000436181"/>
    </source>
</evidence>
<gene>
    <name evidence="2" type="ORF">F8377_06575</name>
</gene>
<comment type="caution">
    <text evidence="2">The sequence shown here is derived from an EMBL/GenBank/DDBJ whole genome shotgun (WGS) entry which is preliminary data.</text>
</comment>
<keyword evidence="1" id="KW-0812">Transmembrane</keyword>